<dbReference type="GO" id="GO:0005789">
    <property type="term" value="C:endoplasmic reticulum membrane"/>
    <property type="evidence" value="ECO:0007669"/>
    <property type="project" value="UniProtKB-SubCell"/>
</dbReference>
<dbReference type="PANTHER" id="PTHR20661:SF0">
    <property type="entry name" value="PHOSPHATIDYLINOSITOL-GLYCAN BIOSYNTHESIS CLASS W PROTEIN"/>
    <property type="match status" value="1"/>
</dbReference>
<feature type="region of interest" description="Disordered" evidence="9">
    <location>
        <begin position="93"/>
        <end position="112"/>
    </location>
</feature>
<evidence type="ECO:0000256" key="2">
    <source>
        <dbReference type="ARBA" id="ARBA00004687"/>
    </source>
</evidence>
<dbReference type="OrthoDB" id="15270at2759"/>
<dbReference type="EMBL" id="SDEE01000568">
    <property type="protein sequence ID" value="RXW15305.1"/>
    <property type="molecule type" value="Genomic_DNA"/>
</dbReference>
<evidence type="ECO:0000256" key="9">
    <source>
        <dbReference type="SAM" id="MobiDB-lite"/>
    </source>
</evidence>
<keyword evidence="7 8" id="KW-0472">Membrane</keyword>
<feature type="transmembrane region" description="Helical" evidence="8">
    <location>
        <begin position="201"/>
        <end position="217"/>
    </location>
</feature>
<evidence type="ECO:0000256" key="5">
    <source>
        <dbReference type="ARBA" id="ARBA00022692"/>
    </source>
</evidence>
<feature type="transmembrane region" description="Helical" evidence="8">
    <location>
        <begin position="464"/>
        <end position="484"/>
    </location>
</feature>
<evidence type="ECO:0000313" key="10">
    <source>
        <dbReference type="EMBL" id="RXW15305.1"/>
    </source>
</evidence>
<evidence type="ECO:0000256" key="8">
    <source>
        <dbReference type="RuleBase" id="RU280819"/>
    </source>
</evidence>
<dbReference type="UniPathway" id="UPA00196"/>
<organism evidence="10 11">
    <name type="scientific">Candolleomyces aberdarensis</name>
    <dbReference type="NCBI Taxonomy" id="2316362"/>
    <lineage>
        <taxon>Eukaryota</taxon>
        <taxon>Fungi</taxon>
        <taxon>Dikarya</taxon>
        <taxon>Basidiomycota</taxon>
        <taxon>Agaricomycotina</taxon>
        <taxon>Agaricomycetes</taxon>
        <taxon>Agaricomycetidae</taxon>
        <taxon>Agaricales</taxon>
        <taxon>Agaricineae</taxon>
        <taxon>Psathyrellaceae</taxon>
        <taxon>Candolleomyces</taxon>
    </lineage>
</organism>
<dbReference type="InterPro" id="IPR009447">
    <property type="entry name" value="PIGW/GWT1"/>
</dbReference>
<dbReference type="GO" id="GO:0072659">
    <property type="term" value="P:protein localization to plasma membrane"/>
    <property type="evidence" value="ECO:0007669"/>
    <property type="project" value="TreeGrafter"/>
</dbReference>
<comment type="similarity">
    <text evidence="3 8">Belongs to the PIGW family.</text>
</comment>
<evidence type="ECO:0000256" key="7">
    <source>
        <dbReference type="ARBA" id="ARBA00023136"/>
    </source>
</evidence>
<gene>
    <name evidence="10" type="ORF">EST38_g10549</name>
</gene>
<feature type="transmembrane region" description="Helical" evidence="8">
    <location>
        <begin position="52"/>
        <end position="69"/>
    </location>
</feature>
<sequence length="518" mass="57029">MGNYKNEKEAFVSGMTGSSITHINLVSLAALASIFLYAALRTRLPKTRQFDFLMSWALLVLPLLLSMTLFAGRPILLSFLLMAPALALLSAPKREGPSPLPSKQPPTPTGIPRVKLPPLPALTTYRAHMMLMTLLAILAVDFPVFPRYLAKCETFGVSLMDLGVGSFVFSQGVVSAIPLIRDENYLTAPFLPKVGRVTRKCIPIIIIGLVRVLLVKGTEYPEHVTEYGVHWNFFLTLAFLPILQVLLHPVIIHLPISLLGILVGVAQQVALSRYGLKDYVLHAPRTSLISANKEGLVSLPGYLAVHLLGLSAGTLILPPTPSFFRRRQQALTAKGKSTQYNKDLDPQLPRQLGKTATELCSYAILWWTLLGVARLLEVDGKWGASGGVSRRIVNLPYILWVAAYNISFTLAYILILDMFFFPGPRPRKGSKPPPPGFPNHEQEYHSGLEGNPPELFEAINKHGLAVFLIANVLTGLVNLSIGTMYASDSFAMVILSAYAFAVCVIAWVWNRIEKSRKN</sequence>
<dbReference type="EC" id="2.3.-.-" evidence="8"/>
<dbReference type="Proteomes" id="UP000290288">
    <property type="component" value="Unassembled WGS sequence"/>
</dbReference>
<keyword evidence="8" id="KW-0012">Acyltransferase</keyword>
<protein>
    <recommendedName>
        <fullName evidence="8">GPI-anchored wall transfer protein</fullName>
        <ecNumber evidence="8">2.3.-.-</ecNumber>
    </recommendedName>
</protein>
<keyword evidence="5 8" id="KW-0812">Transmembrane</keyword>
<comment type="pathway">
    <text evidence="2 8">Glycolipid biosynthesis; glycosylphosphatidylinositol-anchor biosynthesis.</text>
</comment>
<keyword evidence="4 8" id="KW-0337">GPI-anchor biosynthesis</keyword>
<comment type="caution">
    <text evidence="10">The sequence shown here is derived from an EMBL/GenBank/DDBJ whole genome shotgun (WGS) entry which is preliminary data.</text>
</comment>
<name>A0A4Q2DAE2_9AGAR</name>
<dbReference type="GO" id="GO:0032216">
    <property type="term" value="F:glucosaminyl-phosphatidylinositol O-acyltransferase activity"/>
    <property type="evidence" value="ECO:0007669"/>
    <property type="project" value="TreeGrafter"/>
</dbReference>
<comment type="subcellular location">
    <subcellularLocation>
        <location evidence="8">Endoplasmic reticulum membrane</location>
        <topology evidence="8">Multi-pass membrane protein</topology>
    </subcellularLocation>
    <subcellularLocation>
        <location evidence="1">Membrane</location>
        <topology evidence="1">Multi-pass membrane protein</topology>
    </subcellularLocation>
</comment>
<keyword evidence="8" id="KW-0256">Endoplasmic reticulum</keyword>
<evidence type="ECO:0000256" key="1">
    <source>
        <dbReference type="ARBA" id="ARBA00004141"/>
    </source>
</evidence>
<evidence type="ECO:0000313" key="11">
    <source>
        <dbReference type="Proteomes" id="UP000290288"/>
    </source>
</evidence>
<accession>A0A4Q2DAE2</accession>
<feature type="transmembrane region" description="Helical" evidence="8">
    <location>
        <begin position="162"/>
        <end position="180"/>
    </location>
</feature>
<dbReference type="GO" id="GO:0006506">
    <property type="term" value="P:GPI anchor biosynthetic process"/>
    <property type="evidence" value="ECO:0007669"/>
    <property type="project" value="UniProtKB-UniPathway"/>
</dbReference>
<feature type="transmembrane region" description="Helical" evidence="8">
    <location>
        <begin position="129"/>
        <end position="150"/>
    </location>
</feature>
<feature type="transmembrane region" description="Helical" evidence="8">
    <location>
        <begin position="20"/>
        <end position="40"/>
    </location>
</feature>
<comment type="function">
    <text evidence="8">A acetyltransferase, which acetylates the inositol ring of phosphatidylinositol during biosynthesis of GPI-anchor.</text>
</comment>
<keyword evidence="6 8" id="KW-1133">Transmembrane helix</keyword>
<feature type="transmembrane region" description="Helical" evidence="8">
    <location>
        <begin position="229"/>
        <end position="247"/>
    </location>
</feature>
<keyword evidence="8" id="KW-0808">Transferase</keyword>
<evidence type="ECO:0000256" key="4">
    <source>
        <dbReference type="ARBA" id="ARBA00022502"/>
    </source>
</evidence>
<feature type="transmembrane region" description="Helical" evidence="8">
    <location>
        <begin position="490"/>
        <end position="509"/>
    </location>
</feature>
<keyword evidence="11" id="KW-1185">Reference proteome</keyword>
<feature type="compositionally biased region" description="Pro residues" evidence="9">
    <location>
        <begin position="98"/>
        <end position="112"/>
    </location>
</feature>
<evidence type="ECO:0000256" key="6">
    <source>
        <dbReference type="ARBA" id="ARBA00022989"/>
    </source>
</evidence>
<feature type="transmembrane region" description="Helical" evidence="8">
    <location>
        <begin position="296"/>
        <end position="317"/>
    </location>
</feature>
<feature type="transmembrane region" description="Helical" evidence="8">
    <location>
        <begin position="397"/>
        <end position="421"/>
    </location>
</feature>
<dbReference type="PIRSF" id="PIRSF017321">
    <property type="entry name" value="GWT1"/>
    <property type="match status" value="1"/>
</dbReference>
<dbReference type="Pfam" id="PF06423">
    <property type="entry name" value="GWT1"/>
    <property type="match status" value="1"/>
</dbReference>
<dbReference type="PANTHER" id="PTHR20661">
    <property type="entry name" value="PHOSPHATIDYLINOSITOL-GLYCAN BIOSYNTHESIS CLASS W PROTEIN"/>
    <property type="match status" value="1"/>
</dbReference>
<feature type="transmembrane region" description="Helical" evidence="8">
    <location>
        <begin position="254"/>
        <end position="276"/>
    </location>
</feature>
<dbReference type="AlphaFoldDB" id="A0A4Q2DAE2"/>
<proteinExistence type="inferred from homology"/>
<reference evidence="10 11" key="1">
    <citation type="submission" date="2019-01" db="EMBL/GenBank/DDBJ databases">
        <title>Draft genome sequence of Psathyrella aberdarensis IHI B618.</title>
        <authorList>
            <person name="Buettner E."/>
            <person name="Kellner H."/>
        </authorList>
    </citation>
    <scope>NUCLEOTIDE SEQUENCE [LARGE SCALE GENOMIC DNA]</scope>
    <source>
        <strain evidence="10 11">IHI B618</strain>
    </source>
</reference>
<evidence type="ECO:0000256" key="3">
    <source>
        <dbReference type="ARBA" id="ARBA00007559"/>
    </source>
</evidence>
<dbReference type="STRING" id="2316362.A0A4Q2DAE2"/>